<organism evidence="1 2">
    <name type="scientific">Melia azedarach</name>
    <name type="common">Chinaberry tree</name>
    <dbReference type="NCBI Taxonomy" id="155640"/>
    <lineage>
        <taxon>Eukaryota</taxon>
        <taxon>Viridiplantae</taxon>
        <taxon>Streptophyta</taxon>
        <taxon>Embryophyta</taxon>
        <taxon>Tracheophyta</taxon>
        <taxon>Spermatophyta</taxon>
        <taxon>Magnoliopsida</taxon>
        <taxon>eudicotyledons</taxon>
        <taxon>Gunneridae</taxon>
        <taxon>Pentapetalae</taxon>
        <taxon>rosids</taxon>
        <taxon>malvids</taxon>
        <taxon>Sapindales</taxon>
        <taxon>Meliaceae</taxon>
        <taxon>Melia</taxon>
    </lineage>
</organism>
<keyword evidence="1" id="KW-0645">Protease</keyword>
<name>A0ACC1Y8Q0_MELAZ</name>
<keyword evidence="2" id="KW-1185">Reference proteome</keyword>
<sequence length="257" mass="29720">MSGQSSTRPVVDLNLPSDAEVDREVVGDREVEFVPHIGVPQAQVDPHIRMENTIERVRNLGATEFEGVGDPMKAESWLTTIERIFQVMGCTDQQKVNFATFMLRGRAYYWWTSVLNRYGGYEAVTWNDFRREFNDKYFSSIYRDAKRNEFLMLVQGSMTVEDYENKFIELLRFASDVIRDETDKCKRFEAGLRNDIRRSVAGSRYTHYGHLVEAAMRVEQCSVNIQRTEPPRFGQSQSWSASGASSSRVIRKEGKQR</sequence>
<gene>
    <name evidence="1" type="ORF">OWV82_010589</name>
</gene>
<comment type="caution">
    <text evidence="1">The sequence shown here is derived from an EMBL/GenBank/DDBJ whole genome shotgun (WGS) entry which is preliminary data.</text>
</comment>
<protein>
    <submittedName>
        <fullName evidence="1">Gag protease polyprotein</fullName>
    </submittedName>
</protein>
<evidence type="ECO:0000313" key="2">
    <source>
        <dbReference type="Proteomes" id="UP001164539"/>
    </source>
</evidence>
<keyword evidence="1" id="KW-0378">Hydrolase</keyword>
<evidence type="ECO:0000313" key="1">
    <source>
        <dbReference type="EMBL" id="KAJ4718965.1"/>
    </source>
</evidence>
<accession>A0ACC1Y8Q0</accession>
<dbReference type="Proteomes" id="UP001164539">
    <property type="component" value="Chromosome 5"/>
</dbReference>
<feature type="non-terminal residue" evidence="1">
    <location>
        <position position="257"/>
    </location>
</feature>
<proteinExistence type="predicted"/>
<dbReference type="EMBL" id="CM051398">
    <property type="protein sequence ID" value="KAJ4718965.1"/>
    <property type="molecule type" value="Genomic_DNA"/>
</dbReference>
<reference evidence="1 2" key="1">
    <citation type="journal article" date="2023" name="Science">
        <title>Complex scaffold remodeling in plant triterpene biosynthesis.</title>
        <authorList>
            <person name="De La Pena R."/>
            <person name="Hodgson H."/>
            <person name="Liu J.C."/>
            <person name="Stephenson M.J."/>
            <person name="Martin A.C."/>
            <person name="Owen C."/>
            <person name="Harkess A."/>
            <person name="Leebens-Mack J."/>
            <person name="Jimenez L.E."/>
            <person name="Osbourn A."/>
            <person name="Sattely E.S."/>
        </authorList>
    </citation>
    <scope>NUCLEOTIDE SEQUENCE [LARGE SCALE GENOMIC DNA]</scope>
    <source>
        <strain evidence="2">cv. JPN11</strain>
        <tissue evidence="1">Leaf</tissue>
    </source>
</reference>